<dbReference type="InterPro" id="IPR040442">
    <property type="entry name" value="Pyrv_kinase-like_dom_sf"/>
</dbReference>
<sequence length="248" mass="27131">MSQPEHNPRYALWLSSPNVAAAEIAAGIGYQSIVLDIEHGAFDLADLERFIPLLKRLGFQVLAKVLAPERSPIQQALDFGANAVVIPHIESVEHARRVCAHAKFPPLGNRSFAGGRTVSYQAPTDEWVAQQDRITRCYPMIEDHTALDDVEAILALDCVDGVFIGPTDLSLLRGRGAYKRTPEDFADLLRIAQAANAAGKDWVLPAWSESEKRFALEHKASTLALTMEHGALAAGIRAAWDQTRALSD</sequence>
<keyword evidence="7" id="KW-1185">Reference proteome</keyword>
<dbReference type="InterPro" id="IPR050251">
    <property type="entry name" value="HpcH-HpaI_aldolase"/>
</dbReference>
<evidence type="ECO:0000259" key="4">
    <source>
        <dbReference type="Pfam" id="PF03328"/>
    </source>
</evidence>
<dbReference type="PANTHER" id="PTHR30502">
    <property type="entry name" value="2-KETO-3-DEOXY-L-RHAMNONATE ALDOLASE"/>
    <property type="match status" value="1"/>
</dbReference>
<reference evidence="5" key="1">
    <citation type="submission" date="2015-04" db="EMBL/GenBank/DDBJ databases">
        <title>Genome sequence of Kerstersia gyiorum CG1.</title>
        <authorList>
            <person name="Greninger A.L."/>
            <person name="Kozyreva V."/>
            <person name="Chaturvedi V."/>
        </authorList>
    </citation>
    <scope>NUCLEOTIDE SEQUENCE [LARGE SCALE GENOMIC DNA]</scope>
    <source>
        <strain evidence="5">CG1</strain>
    </source>
</reference>
<dbReference type="OrthoDB" id="86160at2"/>
<evidence type="ECO:0000313" key="7">
    <source>
        <dbReference type="Proteomes" id="UP000078084"/>
    </source>
</evidence>
<dbReference type="GeneID" id="99725341"/>
<evidence type="ECO:0000256" key="3">
    <source>
        <dbReference type="ARBA" id="ARBA00023239"/>
    </source>
</evidence>
<evidence type="ECO:0000256" key="2">
    <source>
        <dbReference type="ARBA" id="ARBA00022723"/>
    </source>
</evidence>
<protein>
    <submittedName>
        <fullName evidence="6">4-hydroxy-2-oxoheptanedioate aldolase</fullName>
    </submittedName>
    <submittedName>
        <fullName evidence="5">4-hydroxy-2-oxovalerate aldolase</fullName>
    </submittedName>
</protein>
<dbReference type="AlphaFoldDB" id="A0A171KP63"/>
<keyword evidence="3" id="KW-0456">Lyase</keyword>
<keyword evidence="2" id="KW-0479">Metal-binding</keyword>
<dbReference type="RefSeq" id="WP_068374444.1">
    <property type="nucleotide sequence ID" value="NZ_CBCSEB010000004.1"/>
</dbReference>
<dbReference type="GO" id="GO:0046872">
    <property type="term" value="F:metal ion binding"/>
    <property type="evidence" value="ECO:0007669"/>
    <property type="project" value="UniProtKB-KW"/>
</dbReference>
<dbReference type="Proteomes" id="UP000078084">
    <property type="component" value="Unassembled WGS sequence"/>
</dbReference>
<dbReference type="PATRIC" id="fig|206506.3.peg.3317"/>
<evidence type="ECO:0000313" key="5">
    <source>
        <dbReference type="EMBL" id="KKO70680.1"/>
    </source>
</evidence>
<feature type="domain" description="HpcH/HpaI aldolase/citrate lyase" evidence="4">
    <location>
        <begin position="9"/>
        <end position="207"/>
    </location>
</feature>
<accession>A0A171KP63</accession>
<evidence type="ECO:0000313" key="8">
    <source>
        <dbReference type="Proteomes" id="UP000292039"/>
    </source>
</evidence>
<gene>
    <name evidence="5" type="ORF">AAV32_15580</name>
    <name evidence="6" type="ORF">EV679_3172</name>
</gene>
<dbReference type="GO" id="GO:0016832">
    <property type="term" value="F:aldehyde-lyase activity"/>
    <property type="evidence" value="ECO:0007669"/>
    <property type="project" value="TreeGrafter"/>
</dbReference>
<dbReference type="Pfam" id="PF03328">
    <property type="entry name" value="HpcH_HpaI"/>
    <property type="match status" value="1"/>
</dbReference>
<evidence type="ECO:0000313" key="6">
    <source>
        <dbReference type="EMBL" id="RZS65381.1"/>
    </source>
</evidence>
<name>A0A171KP63_9BURK</name>
<comment type="similarity">
    <text evidence="1">Belongs to the HpcH/HpaI aldolase family.</text>
</comment>
<dbReference type="PANTHER" id="PTHR30502:SF0">
    <property type="entry name" value="PHOSPHOENOLPYRUVATE CARBOXYLASE FAMILY PROTEIN"/>
    <property type="match status" value="1"/>
</dbReference>
<dbReference type="InterPro" id="IPR015813">
    <property type="entry name" value="Pyrv/PenolPyrv_kinase-like_dom"/>
</dbReference>
<dbReference type="GO" id="GO:0005737">
    <property type="term" value="C:cytoplasm"/>
    <property type="evidence" value="ECO:0007669"/>
    <property type="project" value="TreeGrafter"/>
</dbReference>
<organism evidence="5 7">
    <name type="scientific">Kerstersia gyiorum</name>
    <dbReference type="NCBI Taxonomy" id="206506"/>
    <lineage>
        <taxon>Bacteria</taxon>
        <taxon>Pseudomonadati</taxon>
        <taxon>Pseudomonadota</taxon>
        <taxon>Betaproteobacteria</taxon>
        <taxon>Burkholderiales</taxon>
        <taxon>Alcaligenaceae</taxon>
        <taxon>Kerstersia</taxon>
    </lineage>
</organism>
<evidence type="ECO:0000256" key="1">
    <source>
        <dbReference type="ARBA" id="ARBA00005568"/>
    </source>
</evidence>
<dbReference type="EMBL" id="LBNE01000013">
    <property type="protein sequence ID" value="KKO70680.1"/>
    <property type="molecule type" value="Genomic_DNA"/>
</dbReference>
<dbReference type="Gene3D" id="3.20.20.60">
    <property type="entry name" value="Phosphoenolpyruvate-binding domains"/>
    <property type="match status" value="1"/>
</dbReference>
<reference evidence="6 8" key="2">
    <citation type="submission" date="2019-02" db="EMBL/GenBank/DDBJ databases">
        <title>Genomic Encyclopedia of Type Strains, Phase IV (KMG-IV): sequencing the most valuable type-strain genomes for metagenomic binning, comparative biology and taxonomic classification.</title>
        <authorList>
            <person name="Goeker M."/>
        </authorList>
    </citation>
    <scope>NUCLEOTIDE SEQUENCE [LARGE SCALE GENOMIC DNA]</scope>
    <source>
        <strain evidence="6 8">DSM 16618</strain>
    </source>
</reference>
<dbReference type="EMBL" id="SGWZ01000006">
    <property type="protein sequence ID" value="RZS65381.1"/>
    <property type="molecule type" value="Genomic_DNA"/>
</dbReference>
<comment type="caution">
    <text evidence="5">The sequence shown here is derived from an EMBL/GenBank/DDBJ whole genome shotgun (WGS) entry which is preliminary data.</text>
</comment>
<dbReference type="SUPFAM" id="SSF51621">
    <property type="entry name" value="Phosphoenolpyruvate/pyruvate domain"/>
    <property type="match status" value="1"/>
</dbReference>
<dbReference type="STRING" id="206506.AAV32_15580"/>
<dbReference type="InterPro" id="IPR005000">
    <property type="entry name" value="Aldolase/citrate-lyase_domain"/>
</dbReference>
<proteinExistence type="inferred from homology"/>
<dbReference type="Proteomes" id="UP000292039">
    <property type="component" value="Unassembled WGS sequence"/>
</dbReference>